<evidence type="ECO:0000313" key="6">
    <source>
        <dbReference type="EMBL" id="CAF4169107.1"/>
    </source>
</evidence>
<dbReference type="Proteomes" id="UP000681722">
    <property type="component" value="Unassembled WGS sequence"/>
</dbReference>
<dbReference type="EMBL" id="CAJNOQ010010131">
    <property type="protein sequence ID" value="CAF1243768.1"/>
    <property type="molecule type" value="Genomic_DNA"/>
</dbReference>
<dbReference type="EMBL" id="CAJOBC010048401">
    <property type="protein sequence ID" value="CAF4169107.1"/>
    <property type="molecule type" value="Genomic_DNA"/>
</dbReference>
<organism evidence="3 7">
    <name type="scientific">Didymodactylos carnosus</name>
    <dbReference type="NCBI Taxonomy" id="1234261"/>
    <lineage>
        <taxon>Eukaryota</taxon>
        <taxon>Metazoa</taxon>
        <taxon>Spiralia</taxon>
        <taxon>Gnathifera</taxon>
        <taxon>Rotifera</taxon>
        <taxon>Eurotatoria</taxon>
        <taxon>Bdelloidea</taxon>
        <taxon>Philodinida</taxon>
        <taxon>Philodinidae</taxon>
        <taxon>Didymodactylos</taxon>
    </lineage>
</organism>
<feature type="chain" id="PRO_5036226741" evidence="2">
    <location>
        <begin position="20"/>
        <end position="145"/>
    </location>
</feature>
<dbReference type="Proteomes" id="UP000663829">
    <property type="component" value="Unassembled WGS sequence"/>
</dbReference>
<protein>
    <submittedName>
        <fullName evidence="3">Uncharacterized protein</fullName>
    </submittedName>
</protein>
<comment type="similarity">
    <text evidence="1">Belongs to the insulin family.</text>
</comment>
<dbReference type="InterPro" id="IPR022353">
    <property type="entry name" value="Insulin_CS"/>
</dbReference>
<gene>
    <name evidence="3" type="ORF">GPM918_LOCUS25788</name>
    <name evidence="4" type="ORF">GPM918_LOCUS29531</name>
    <name evidence="5" type="ORF">SRO942_LOCUS25832</name>
    <name evidence="6" type="ORF">SRO942_LOCUS30118</name>
</gene>
<name>A0A814ZH77_9BILA</name>
<feature type="signal peptide" evidence="2">
    <location>
        <begin position="1"/>
        <end position="19"/>
    </location>
</feature>
<keyword evidence="7" id="KW-1185">Reference proteome</keyword>
<dbReference type="PROSITE" id="PS00262">
    <property type="entry name" value="INSULIN"/>
    <property type="match status" value="1"/>
</dbReference>
<dbReference type="EMBL" id="CAJOBC010011496">
    <property type="protein sequence ID" value="CAF4008346.1"/>
    <property type="molecule type" value="Genomic_DNA"/>
</dbReference>
<dbReference type="EMBL" id="CAJNOQ010013468">
    <property type="protein sequence ID" value="CAF1322242.1"/>
    <property type="molecule type" value="Genomic_DNA"/>
</dbReference>
<dbReference type="Gene3D" id="1.10.100.10">
    <property type="entry name" value="Insulin-like"/>
    <property type="match status" value="1"/>
</dbReference>
<evidence type="ECO:0000313" key="4">
    <source>
        <dbReference type="EMBL" id="CAF1322242.1"/>
    </source>
</evidence>
<proteinExistence type="inferred from homology"/>
<dbReference type="InterPro" id="IPR036438">
    <property type="entry name" value="Insulin-like_sf"/>
</dbReference>
<evidence type="ECO:0000313" key="3">
    <source>
        <dbReference type="EMBL" id="CAF1243768.1"/>
    </source>
</evidence>
<accession>A0A814ZH77</accession>
<evidence type="ECO:0000313" key="7">
    <source>
        <dbReference type="Proteomes" id="UP000663829"/>
    </source>
</evidence>
<sequence>MFTTTAIFVLLTLTRIIDSRSSNGSSGKQNIKDGIEYKIRGTGIKYKQHETSDSKCKIEYDGKIFKEDDTLTIKGKYYKVEECHLTRAYHACGPNVFMMFKIVCGLVEEYTSYRHRRGTYKNNPKVITQSCCENVCTIAEMTRYC</sequence>
<reference evidence="3" key="1">
    <citation type="submission" date="2021-02" db="EMBL/GenBank/DDBJ databases">
        <authorList>
            <person name="Nowell W R."/>
        </authorList>
    </citation>
    <scope>NUCLEOTIDE SEQUENCE</scope>
</reference>
<evidence type="ECO:0000313" key="5">
    <source>
        <dbReference type="EMBL" id="CAF4008346.1"/>
    </source>
</evidence>
<dbReference type="AlphaFoldDB" id="A0A814ZH77"/>
<keyword evidence="2" id="KW-0732">Signal</keyword>
<dbReference type="SUPFAM" id="SSF56994">
    <property type="entry name" value="Insulin-like"/>
    <property type="match status" value="1"/>
</dbReference>
<comment type="caution">
    <text evidence="3">The sequence shown here is derived from an EMBL/GenBank/DDBJ whole genome shotgun (WGS) entry which is preliminary data.</text>
</comment>
<evidence type="ECO:0000256" key="1">
    <source>
        <dbReference type="ARBA" id="ARBA00009034"/>
    </source>
</evidence>
<evidence type="ECO:0000256" key="2">
    <source>
        <dbReference type="SAM" id="SignalP"/>
    </source>
</evidence>
<dbReference type="OrthoDB" id="9970428at2759"/>